<name>A0A6G1Q9K4_CHAAH</name>
<keyword evidence="2" id="KW-0732">Signal</keyword>
<reference evidence="3 4" key="1">
    <citation type="submission" date="2019-02" db="EMBL/GenBank/DDBJ databases">
        <title>Opniocepnalus argus genome.</title>
        <authorList>
            <person name="Zhou C."/>
            <person name="Xiao S."/>
        </authorList>
    </citation>
    <scope>NUCLEOTIDE SEQUENCE [LARGE SCALE GENOMIC DNA]</scope>
    <source>
        <strain evidence="3">OARG1902GOOAL</strain>
        <tissue evidence="3">Muscle</tissue>
    </source>
</reference>
<protein>
    <submittedName>
        <fullName evidence="3">Uncharacterized protein</fullName>
    </submittedName>
</protein>
<dbReference type="EMBL" id="CM015725">
    <property type="protein sequence ID" value="KAF3699330.1"/>
    <property type="molecule type" value="Genomic_DNA"/>
</dbReference>
<evidence type="ECO:0000313" key="3">
    <source>
        <dbReference type="EMBL" id="KAF3699330.1"/>
    </source>
</evidence>
<feature type="region of interest" description="Disordered" evidence="1">
    <location>
        <begin position="212"/>
        <end position="234"/>
    </location>
</feature>
<feature type="compositionally biased region" description="Low complexity" evidence="1">
    <location>
        <begin position="356"/>
        <end position="368"/>
    </location>
</feature>
<accession>A0A6G1Q9K4</accession>
<gene>
    <name evidence="3" type="ORF">EXN66_Car015017</name>
</gene>
<evidence type="ECO:0000256" key="2">
    <source>
        <dbReference type="SAM" id="SignalP"/>
    </source>
</evidence>
<proteinExistence type="predicted"/>
<feature type="compositionally biased region" description="Low complexity" evidence="1">
    <location>
        <begin position="212"/>
        <end position="229"/>
    </location>
</feature>
<dbReference type="Proteomes" id="UP000503349">
    <property type="component" value="Chromosome 14"/>
</dbReference>
<sequence length="554" mass="62090">MAGQDERCCKSQHSVAVILLLLSLAPGLSCFNLQRMTKKVQQDKIVSEPAVMGIKNGHVIFNGKELGSQSGSSSSAATDDNGLVHVDSIQSDGPEMMLGQTLQLETAVADEAAWRRLKPTLLCGLTKMKLKVMGPGAAHLQLDTGNAHTLPLIQVPKTCGYSMQQNALGLILVVPYNGCRVLQENGFYVLPMSWLKTPVKFACPMLESPNAAATTTAQPTTTVTPTTQPSPEMNPPQYPYPYFPYYPSYPLPRPHRDFRTTVLPATTTAMPTTHPSPEMNPPQYPYPYFPYYPSYPLPMPHQDFRTTVPPATTTTTATPTTQPSPEMNPPQYPYPYFPYYPSYPLPRPHRDFRTTVPPATTTTATPTTQPSPEMNPPQYPYPYFPYYPSYPLARPHRDFRTTVPPATTTTTATPTTQPSPEMNPPQYPYPYFPYYPSYPLPSPHRDFRTTVPPATTATPTTQPSPEMNLPQYPYPYFPYYLYYPYDVLSNLEVRFDAHHDMGHKNNAGKFLDAWKRGSHAGYQSAFQSQAYPRSSFLPPQSIPWFSQFKVNDIP</sequence>
<feature type="signal peptide" evidence="2">
    <location>
        <begin position="1"/>
        <end position="30"/>
    </location>
</feature>
<evidence type="ECO:0000256" key="1">
    <source>
        <dbReference type="SAM" id="MobiDB-lite"/>
    </source>
</evidence>
<organism evidence="3 4">
    <name type="scientific">Channa argus</name>
    <name type="common">Northern snakehead</name>
    <name type="synonym">Ophicephalus argus</name>
    <dbReference type="NCBI Taxonomy" id="215402"/>
    <lineage>
        <taxon>Eukaryota</taxon>
        <taxon>Metazoa</taxon>
        <taxon>Chordata</taxon>
        <taxon>Craniata</taxon>
        <taxon>Vertebrata</taxon>
        <taxon>Euteleostomi</taxon>
        <taxon>Actinopterygii</taxon>
        <taxon>Neopterygii</taxon>
        <taxon>Teleostei</taxon>
        <taxon>Neoteleostei</taxon>
        <taxon>Acanthomorphata</taxon>
        <taxon>Anabantaria</taxon>
        <taxon>Anabantiformes</taxon>
        <taxon>Channoidei</taxon>
        <taxon>Channidae</taxon>
        <taxon>Channa</taxon>
    </lineage>
</organism>
<dbReference type="AlphaFoldDB" id="A0A6G1Q9K4"/>
<keyword evidence="4" id="KW-1185">Reference proteome</keyword>
<feature type="region of interest" description="Disordered" evidence="1">
    <location>
        <begin position="356"/>
        <end position="375"/>
    </location>
</feature>
<feature type="chain" id="PRO_5026097218" evidence="2">
    <location>
        <begin position="31"/>
        <end position="554"/>
    </location>
</feature>
<evidence type="ECO:0000313" key="4">
    <source>
        <dbReference type="Proteomes" id="UP000503349"/>
    </source>
</evidence>
<feature type="compositionally biased region" description="Low complexity" evidence="1">
    <location>
        <begin position="402"/>
        <end position="416"/>
    </location>
</feature>
<reference evidence="4" key="2">
    <citation type="submission" date="2019-02" db="EMBL/GenBank/DDBJ databases">
        <title>Opniocepnalus argus Var Kimnra genome.</title>
        <authorList>
            <person name="Zhou C."/>
            <person name="Xiao S."/>
        </authorList>
    </citation>
    <scope>NUCLEOTIDE SEQUENCE [LARGE SCALE GENOMIC DNA]</scope>
</reference>
<feature type="region of interest" description="Disordered" evidence="1">
    <location>
        <begin position="402"/>
        <end position="423"/>
    </location>
</feature>